<accession>E9DJD8</accession>
<dbReference type="VEuPathDB" id="FungiDB:CPSG_09937"/>
<evidence type="ECO:0000313" key="1">
    <source>
        <dbReference type="EMBL" id="EFW13485.1"/>
    </source>
</evidence>
<organism evidence="2">
    <name type="scientific">Coccidioides posadasii (strain RMSCC 757 / Silveira)</name>
    <name type="common">Valley fever fungus</name>
    <dbReference type="NCBI Taxonomy" id="443226"/>
    <lineage>
        <taxon>Eukaryota</taxon>
        <taxon>Fungi</taxon>
        <taxon>Dikarya</taxon>
        <taxon>Ascomycota</taxon>
        <taxon>Pezizomycotina</taxon>
        <taxon>Eurotiomycetes</taxon>
        <taxon>Eurotiomycetidae</taxon>
        <taxon>Onygenales</taxon>
        <taxon>Onygenaceae</taxon>
        <taxon>Coccidioides</taxon>
    </lineage>
</organism>
<keyword evidence="2" id="KW-1185">Reference proteome</keyword>
<protein>
    <submittedName>
        <fullName evidence="1">Uncharacterized protein</fullName>
    </submittedName>
</protein>
<reference evidence="2" key="1">
    <citation type="journal article" date="2010" name="Genome Res.">
        <title>Population genomic sequencing of Coccidioides fungi reveals recent hybridization and transposon control.</title>
        <authorList>
            <person name="Neafsey D.E."/>
            <person name="Barker B.M."/>
            <person name="Sharpton T.J."/>
            <person name="Stajich J.E."/>
            <person name="Park D.J."/>
            <person name="Whiston E."/>
            <person name="Hung C.-Y."/>
            <person name="McMahan C."/>
            <person name="White J."/>
            <person name="Sykes S."/>
            <person name="Heiman D."/>
            <person name="Young S."/>
            <person name="Zeng Q."/>
            <person name="Abouelleil A."/>
            <person name="Aftuck L."/>
            <person name="Bessette D."/>
            <person name="Brown A."/>
            <person name="FitzGerald M."/>
            <person name="Lui A."/>
            <person name="Macdonald J.P."/>
            <person name="Priest M."/>
            <person name="Orbach M.J."/>
            <person name="Galgiani J.N."/>
            <person name="Kirkland T.N."/>
            <person name="Cole G.T."/>
            <person name="Birren B.W."/>
            <person name="Henn M.R."/>
            <person name="Taylor J.W."/>
            <person name="Rounsley S.D."/>
        </authorList>
    </citation>
    <scope>NUCLEOTIDE SEQUENCE [LARGE SCALE GENOMIC DNA]</scope>
    <source>
        <strain evidence="2">RMSCC 757 / Silveira</strain>
    </source>
</reference>
<sequence>MEVEKPTAEFLQKLQDRTTICSTASELSILLEKFRHLKWSGLSPNDRPLNNRQCLCKRGFPEKLQDLFCSSRQQSAVPQTIDLPLGLRRANYPWRNSNSGWGKPTPSAKAFQSRILIDAILDVKSLVRELNGKWSKDRAESRN</sequence>
<evidence type="ECO:0000313" key="2">
    <source>
        <dbReference type="Proteomes" id="UP000002497"/>
    </source>
</evidence>
<name>E9DJD8_COCPS</name>
<dbReference type="EMBL" id="GL636515">
    <property type="protein sequence ID" value="EFW13485.1"/>
    <property type="molecule type" value="Genomic_DNA"/>
</dbReference>
<reference evidence="2" key="2">
    <citation type="submission" date="2010-03" db="EMBL/GenBank/DDBJ databases">
        <title>The genome sequence of Coccidioides posadasii strain Silveira.</title>
        <authorList>
            <consortium name="The Broad Institute Genome Sequencing Center for Infectious Disease"/>
            <person name="Neafsey D."/>
            <person name="Orbach M."/>
            <person name="Henn M.R."/>
            <person name="Cole G.T."/>
            <person name="Galgiani J."/>
            <person name="Gardner M.J."/>
            <person name="Kirkland T.N."/>
            <person name="Taylor J.W."/>
            <person name="Young S.K."/>
            <person name="Zeng Q."/>
            <person name="Koehrsen M."/>
            <person name="Alvarado L."/>
            <person name="Berlin A."/>
            <person name="Borenstein D."/>
            <person name="Chapman S.B."/>
            <person name="Chen Z."/>
            <person name="Engels R."/>
            <person name="Freedman E."/>
            <person name="Gellesch M."/>
            <person name="Goldberg J."/>
            <person name="Griggs A."/>
            <person name="Gujja S."/>
            <person name="Heilman E."/>
            <person name="Heiman D."/>
            <person name="Howarth C."/>
            <person name="Jen D."/>
            <person name="Larson L."/>
            <person name="Mehta T."/>
            <person name="Neiman D."/>
            <person name="Park D."/>
            <person name="Pearson M."/>
            <person name="Richards J."/>
            <person name="Roberts A."/>
            <person name="Saif S."/>
            <person name="Shea T."/>
            <person name="Shenoy N."/>
            <person name="Sisk P."/>
            <person name="Stolte C."/>
            <person name="Sykes S."/>
            <person name="Walk T."/>
            <person name="White J."/>
            <person name="Yandava C."/>
            <person name="Haas B."/>
            <person name="Nusbaum C."/>
            <person name="Birren B."/>
        </authorList>
    </citation>
    <scope>NUCLEOTIDE SEQUENCE [LARGE SCALE GENOMIC DNA]</scope>
    <source>
        <strain evidence="2">RMSCC 757 / Silveira</strain>
    </source>
</reference>
<dbReference type="AlphaFoldDB" id="E9DJD8"/>
<gene>
    <name evidence="1" type="ORF">CPSG_09937</name>
</gene>
<dbReference type="HOGENOM" id="CLU_1806003_0_0_1"/>
<proteinExistence type="predicted"/>
<dbReference type="Proteomes" id="UP000002497">
    <property type="component" value="Unassembled WGS sequence"/>
</dbReference>